<evidence type="ECO:0000313" key="7">
    <source>
        <dbReference type="EMBL" id="KAE9181422.1"/>
    </source>
</evidence>
<proteinExistence type="predicted"/>
<dbReference type="EMBL" id="QXGB01002927">
    <property type="protein sequence ID" value="KAE9173994.1"/>
    <property type="molecule type" value="Genomic_DNA"/>
</dbReference>
<dbReference type="EMBL" id="QXGC01002823">
    <property type="protein sequence ID" value="KAE9181422.1"/>
    <property type="molecule type" value="Genomic_DNA"/>
</dbReference>
<evidence type="ECO:0000313" key="10">
    <source>
        <dbReference type="EMBL" id="KAE9297965.1"/>
    </source>
</evidence>
<evidence type="ECO:0000313" key="2">
    <source>
        <dbReference type="EMBL" id="KAE9022652.1"/>
    </source>
</evidence>
<evidence type="ECO:0000313" key="9">
    <source>
        <dbReference type="EMBL" id="KAE9295840.1"/>
    </source>
</evidence>
<evidence type="ECO:0000313" key="8">
    <source>
        <dbReference type="EMBL" id="KAE9250918.1"/>
    </source>
</evidence>
<dbReference type="Proteomes" id="UP000486351">
    <property type="component" value="Unassembled WGS sequence"/>
</dbReference>
<dbReference type="Proteomes" id="UP000440732">
    <property type="component" value="Unassembled WGS sequence"/>
</dbReference>
<comment type="caution">
    <text evidence="2">The sequence shown here is derived from an EMBL/GenBank/DDBJ whole genome shotgun (WGS) entry which is preliminary data.</text>
</comment>
<evidence type="ECO:0000313" key="14">
    <source>
        <dbReference type="Proteomes" id="UP000440367"/>
    </source>
</evidence>
<dbReference type="Proteomes" id="UP000429523">
    <property type="component" value="Unassembled WGS sequence"/>
</dbReference>
<dbReference type="Proteomes" id="UP000441208">
    <property type="component" value="Unassembled WGS sequence"/>
</dbReference>
<reference evidence="17 18" key="1">
    <citation type="submission" date="2018-09" db="EMBL/GenBank/DDBJ databases">
        <title>Genomic investigation of the strawberry pathogen Phytophthora fragariae indicates pathogenicity is determined by transcriptional variation in three key races.</title>
        <authorList>
            <person name="Adams T.M."/>
            <person name="Armitage A.D."/>
            <person name="Sobczyk M.K."/>
            <person name="Bates H.J."/>
            <person name="Dunwell J.M."/>
            <person name="Nellist C.F."/>
            <person name="Harrison R.J."/>
        </authorList>
    </citation>
    <scope>NUCLEOTIDE SEQUENCE [LARGE SCALE GENOMIC DNA]</scope>
    <source>
        <strain evidence="10 13">A4</strain>
        <strain evidence="8 14">BC-1</strain>
        <strain evidence="7 18">BC-23</strain>
        <strain evidence="6 12">NOV-27</strain>
        <strain evidence="5 15">NOV-5</strain>
        <strain evidence="3 16">NOV-71</strain>
        <strain evidence="9 19">NOV-77</strain>
        <strain evidence="1 11">NOV-9</strain>
        <strain evidence="4 20">ONT-3</strain>
        <strain evidence="2 17">SCRP245</strain>
    </source>
</reference>
<dbReference type="Proteomes" id="UP000488956">
    <property type="component" value="Unassembled WGS sequence"/>
</dbReference>
<evidence type="ECO:0000313" key="18">
    <source>
        <dbReference type="Proteomes" id="UP000476176"/>
    </source>
</evidence>
<dbReference type="AlphaFoldDB" id="A0A6A3LTU8"/>
<name>A0A6A3LTU8_9STRA</name>
<evidence type="ECO:0000313" key="20">
    <source>
        <dbReference type="Proteomes" id="UP000488956"/>
    </source>
</evidence>
<evidence type="ECO:0000313" key="13">
    <source>
        <dbReference type="Proteomes" id="UP000437068"/>
    </source>
</evidence>
<dbReference type="EMBL" id="QXFW01000157">
    <property type="protein sequence ID" value="KAE9022652.1"/>
    <property type="molecule type" value="Genomic_DNA"/>
</dbReference>
<evidence type="ECO:0000313" key="5">
    <source>
        <dbReference type="EMBL" id="KAE9150192.1"/>
    </source>
</evidence>
<gene>
    <name evidence="10" type="ORF">PF001_g16151</name>
    <name evidence="8" type="ORF">PF002_g4539</name>
    <name evidence="7" type="ORF">PF004_g24545</name>
    <name evidence="6" type="ORF">PF005_g26043</name>
    <name evidence="5" type="ORF">PF006_g5406</name>
    <name evidence="3" type="ORF">PF007_g8945</name>
    <name evidence="9" type="ORF">PF008_g24168</name>
    <name evidence="1" type="ORF">PF009_g9016</name>
    <name evidence="4" type="ORF">PF010_g6946</name>
    <name evidence="2" type="ORF">PF011_g4348</name>
</gene>
<evidence type="ECO:0000313" key="3">
    <source>
        <dbReference type="EMBL" id="KAE9118378.1"/>
    </source>
</evidence>
<evidence type="ECO:0000313" key="17">
    <source>
        <dbReference type="Proteomes" id="UP000460718"/>
    </source>
</evidence>
<dbReference type="EMBL" id="QXGD01000141">
    <property type="protein sequence ID" value="KAE9250918.1"/>
    <property type="molecule type" value="Genomic_DNA"/>
</dbReference>
<evidence type="ECO:0000313" key="19">
    <source>
        <dbReference type="Proteomes" id="UP000486351"/>
    </source>
</evidence>
<evidence type="ECO:0000313" key="4">
    <source>
        <dbReference type="EMBL" id="KAE9121868.1"/>
    </source>
</evidence>
<dbReference type="Proteomes" id="UP000437068">
    <property type="component" value="Unassembled WGS sequence"/>
</dbReference>
<protein>
    <submittedName>
        <fullName evidence="2">Uncharacterized protein</fullName>
    </submittedName>
</protein>
<dbReference type="EMBL" id="QXGE01001093">
    <property type="protein sequence ID" value="KAE9297965.1"/>
    <property type="molecule type" value="Genomic_DNA"/>
</dbReference>
<dbReference type="EMBL" id="QXGF01000377">
    <property type="protein sequence ID" value="KAE8941179.1"/>
    <property type="molecule type" value="Genomic_DNA"/>
</dbReference>
<accession>A0A6A3LTU8</accession>
<keyword evidence="12" id="KW-1185">Reference proteome</keyword>
<dbReference type="EMBL" id="QXFY01002543">
    <property type="protein sequence ID" value="KAE9295840.1"/>
    <property type="molecule type" value="Genomic_DNA"/>
</dbReference>
<evidence type="ECO:0000313" key="11">
    <source>
        <dbReference type="Proteomes" id="UP000429523"/>
    </source>
</evidence>
<dbReference type="EMBL" id="QXFX01000288">
    <property type="protein sequence ID" value="KAE9121868.1"/>
    <property type="molecule type" value="Genomic_DNA"/>
</dbReference>
<dbReference type="Proteomes" id="UP000433483">
    <property type="component" value="Unassembled WGS sequence"/>
</dbReference>
<sequence length="71" mass="6834">MASAEGAACQALSTNADAGDSSVGSCLVAVDQPSCGTLGLWAVRVNAQCGLGGLEGAVCTSAPLSETFVVS</sequence>
<evidence type="ECO:0000313" key="16">
    <source>
        <dbReference type="Proteomes" id="UP000441208"/>
    </source>
</evidence>
<dbReference type="Proteomes" id="UP000440367">
    <property type="component" value="Unassembled WGS sequence"/>
</dbReference>
<dbReference type="Proteomes" id="UP000476176">
    <property type="component" value="Unassembled WGS sequence"/>
</dbReference>
<dbReference type="EMBL" id="QXFZ01000389">
    <property type="protein sequence ID" value="KAE9118378.1"/>
    <property type="molecule type" value="Genomic_DNA"/>
</dbReference>
<dbReference type="EMBL" id="QXGA01000201">
    <property type="protein sequence ID" value="KAE9150192.1"/>
    <property type="molecule type" value="Genomic_DNA"/>
</dbReference>
<organism evidence="2 17">
    <name type="scientific">Phytophthora fragariae</name>
    <dbReference type="NCBI Taxonomy" id="53985"/>
    <lineage>
        <taxon>Eukaryota</taxon>
        <taxon>Sar</taxon>
        <taxon>Stramenopiles</taxon>
        <taxon>Oomycota</taxon>
        <taxon>Peronosporomycetes</taxon>
        <taxon>Peronosporales</taxon>
        <taxon>Peronosporaceae</taxon>
        <taxon>Phytophthora</taxon>
    </lineage>
</organism>
<evidence type="ECO:0000313" key="15">
    <source>
        <dbReference type="Proteomes" id="UP000440732"/>
    </source>
</evidence>
<evidence type="ECO:0000313" key="12">
    <source>
        <dbReference type="Proteomes" id="UP000433483"/>
    </source>
</evidence>
<evidence type="ECO:0000313" key="1">
    <source>
        <dbReference type="EMBL" id="KAE8941179.1"/>
    </source>
</evidence>
<evidence type="ECO:0000313" key="6">
    <source>
        <dbReference type="EMBL" id="KAE9173994.1"/>
    </source>
</evidence>
<dbReference type="Proteomes" id="UP000460718">
    <property type="component" value="Unassembled WGS sequence"/>
</dbReference>